<protein>
    <submittedName>
        <fullName evidence="1">(2Fe-2S) ferredoxin</fullName>
    </submittedName>
</protein>
<dbReference type="OrthoDB" id="9800692at2"/>
<accession>A0A1M5XIS6</accession>
<dbReference type="Pfam" id="PF01257">
    <property type="entry name" value="2Fe-2S_thioredx"/>
    <property type="match status" value="1"/>
</dbReference>
<dbReference type="InterPro" id="IPR048109">
    <property type="entry name" value="Fdxn_Clost-type"/>
</dbReference>
<dbReference type="EMBL" id="FQXV01000005">
    <property type="protein sequence ID" value="SHH99775.1"/>
    <property type="molecule type" value="Genomic_DNA"/>
</dbReference>
<sequence length="102" mass="11415">MVSPKYHIFVCTSCRTNGTQKGFCHQKDSVKIIEKFMQEIEDRDLTGDCMVNNTGCFGICSRGPIAVVYPEGTWYGGLTEDAVEEIMDQHIEGGGVTEKYRI</sequence>
<reference evidence="1 2" key="1">
    <citation type="submission" date="2016-11" db="EMBL/GenBank/DDBJ databases">
        <authorList>
            <person name="Jaros S."/>
            <person name="Januszkiewicz K."/>
            <person name="Wedrychowicz H."/>
        </authorList>
    </citation>
    <scope>NUCLEOTIDE SEQUENCE [LARGE SCALE GENOMIC DNA]</scope>
    <source>
        <strain evidence="1 2">DSM 10068</strain>
    </source>
</reference>
<dbReference type="Gene3D" id="3.40.30.10">
    <property type="entry name" value="Glutaredoxin"/>
    <property type="match status" value="1"/>
</dbReference>
<evidence type="ECO:0000313" key="1">
    <source>
        <dbReference type="EMBL" id="SHH99775.1"/>
    </source>
</evidence>
<dbReference type="STRING" id="1123282.SAMN02745823_01859"/>
<dbReference type="Proteomes" id="UP000183995">
    <property type="component" value="Unassembled WGS sequence"/>
</dbReference>
<keyword evidence="2" id="KW-1185">Reference proteome</keyword>
<dbReference type="AlphaFoldDB" id="A0A1M5XIS6"/>
<name>A0A1M5XIS6_9FIRM</name>
<dbReference type="InterPro" id="IPR036249">
    <property type="entry name" value="Thioredoxin-like_sf"/>
</dbReference>
<evidence type="ECO:0000313" key="2">
    <source>
        <dbReference type="Proteomes" id="UP000183995"/>
    </source>
</evidence>
<organism evidence="1 2">
    <name type="scientific">Sporobacter termitidis DSM 10068</name>
    <dbReference type="NCBI Taxonomy" id="1123282"/>
    <lineage>
        <taxon>Bacteria</taxon>
        <taxon>Bacillati</taxon>
        <taxon>Bacillota</taxon>
        <taxon>Clostridia</taxon>
        <taxon>Eubacteriales</taxon>
        <taxon>Oscillospiraceae</taxon>
        <taxon>Sporobacter</taxon>
    </lineage>
</organism>
<dbReference type="CDD" id="cd02980">
    <property type="entry name" value="TRX_Fd_family"/>
    <property type="match status" value="1"/>
</dbReference>
<proteinExistence type="predicted"/>
<gene>
    <name evidence="1" type="ORF">SAMN02745823_01859</name>
</gene>
<dbReference type="SUPFAM" id="SSF52833">
    <property type="entry name" value="Thioredoxin-like"/>
    <property type="match status" value="1"/>
</dbReference>
<dbReference type="RefSeq" id="WP_073078023.1">
    <property type="nucleotide sequence ID" value="NZ_FQXV01000005.1"/>
</dbReference>
<dbReference type="NCBIfam" id="NF041612">
    <property type="entry name" value="fdxn_Clost"/>
    <property type="match status" value="1"/>
</dbReference>